<evidence type="ECO:0000256" key="7">
    <source>
        <dbReference type="RuleBase" id="RU361183"/>
    </source>
</evidence>
<comment type="caution">
    <text evidence="9">The sequence shown here is derived from an EMBL/GenBank/DDBJ whole genome shotgun (WGS) entry which is preliminary data.</text>
</comment>
<dbReference type="InterPro" id="IPR024079">
    <property type="entry name" value="MetalloPept_cat_dom_sf"/>
</dbReference>
<protein>
    <recommendedName>
        <fullName evidence="7">Metalloendopeptidase</fullName>
        <ecNumber evidence="7">3.4.24.-</ecNumber>
    </recommendedName>
</protein>
<evidence type="ECO:0000256" key="6">
    <source>
        <dbReference type="PROSITE-ProRule" id="PRU01211"/>
    </source>
</evidence>
<reference evidence="9" key="1">
    <citation type="journal article" date="2023" name="Insect Mol. Biol.">
        <title>Genome sequencing provides insights into the evolution of gene families encoding plant cell wall-degrading enzymes in longhorned beetles.</title>
        <authorList>
            <person name="Shin N.R."/>
            <person name="Okamura Y."/>
            <person name="Kirsch R."/>
            <person name="Pauchet Y."/>
        </authorList>
    </citation>
    <scope>NUCLEOTIDE SEQUENCE</scope>
    <source>
        <strain evidence="9">RBIC_L_NR</strain>
    </source>
</reference>
<dbReference type="Gene3D" id="3.40.390.10">
    <property type="entry name" value="Collagenase (Catalytic Domain)"/>
    <property type="match status" value="1"/>
</dbReference>
<dbReference type="SUPFAM" id="SSF55486">
    <property type="entry name" value="Metalloproteases ('zincins'), catalytic domain"/>
    <property type="match status" value="1"/>
</dbReference>
<dbReference type="AlphaFoldDB" id="A0AAV8ZX10"/>
<dbReference type="GO" id="GO:0004222">
    <property type="term" value="F:metalloendopeptidase activity"/>
    <property type="evidence" value="ECO:0007669"/>
    <property type="project" value="UniProtKB-UniRule"/>
</dbReference>
<dbReference type="InterPro" id="IPR001506">
    <property type="entry name" value="Peptidase_M12A"/>
</dbReference>
<feature type="active site" evidence="6">
    <location>
        <position position="142"/>
    </location>
</feature>
<evidence type="ECO:0000256" key="4">
    <source>
        <dbReference type="ARBA" id="ARBA00022833"/>
    </source>
</evidence>
<evidence type="ECO:0000313" key="10">
    <source>
        <dbReference type="Proteomes" id="UP001162156"/>
    </source>
</evidence>
<dbReference type="InterPro" id="IPR006026">
    <property type="entry name" value="Peptidase_Metallo"/>
</dbReference>
<dbReference type="GO" id="GO:0008270">
    <property type="term" value="F:zinc ion binding"/>
    <property type="evidence" value="ECO:0007669"/>
    <property type="project" value="UniProtKB-UniRule"/>
</dbReference>
<dbReference type="PROSITE" id="PS51864">
    <property type="entry name" value="ASTACIN"/>
    <property type="match status" value="1"/>
</dbReference>
<proteinExistence type="predicted"/>
<feature type="binding site" evidence="6">
    <location>
        <position position="151"/>
    </location>
    <ligand>
        <name>Zn(2+)</name>
        <dbReference type="ChEBI" id="CHEBI:29105"/>
        <note>catalytic</note>
    </ligand>
</feature>
<evidence type="ECO:0000256" key="5">
    <source>
        <dbReference type="ARBA" id="ARBA00023049"/>
    </source>
</evidence>
<evidence type="ECO:0000256" key="3">
    <source>
        <dbReference type="ARBA" id="ARBA00022801"/>
    </source>
</evidence>
<keyword evidence="4 6" id="KW-0862">Zinc</keyword>
<dbReference type="PANTHER" id="PTHR10127">
    <property type="entry name" value="DISCOIDIN, CUB, EGF, LAMININ , AND ZINC METALLOPROTEASE DOMAIN CONTAINING"/>
    <property type="match status" value="1"/>
</dbReference>
<keyword evidence="2 6" id="KW-0479">Metal-binding</keyword>
<dbReference type="SMART" id="SM00235">
    <property type="entry name" value="ZnMc"/>
    <property type="match status" value="1"/>
</dbReference>
<evidence type="ECO:0000256" key="2">
    <source>
        <dbReference type="ARBA" id="ARBA00022723"/>
    </source>
</evidence>
<sequence length="292" mass="32647">MINTFPLRDEENSLEKSTVDLSYLGERVFSQPNPETGKRLESWNETSAENPEEFGEYAEGDIVFPRRGRNGLVAEGLHWKNGVIPYEISGHFRPKLPTDEDYISIVNGRTGCWSSVGRIKGKQEINLQSPSCTTKVGTALHELMHAAGFLHEQNRYERDDYVTIAWQNIKRGHENNFDKADKDMAQGFGVSYDFRSVMHYSSTAFSTNNQPTIIPKDPKKVQKMGQRDGFSRGDITKINNMYNCPEMTLTVIGNGTTTANITTSGSGSENNEKETSNPLVDAAVGLLSIFIH</sequence>
<name>A0AAV8ZX10_9CUCU</name>
<dbReference type="PANTHER" id="PTHR10127:SF780">
    <property type="entry name" value="METALLOENDOPEPTIDASE"/>
    <property type="match status" value="1"/>
</dbReference>
<dbReference type="EC" id="3.4.24.-" evidence="7"/>
<feature type="domain" description="Peptidase M12A" evidence="8">
    <location>
        <begin position="38"/>
        <end position="245"/>
    </location>
</feature>
<evidence type="ECO:0000256" key="1">
    <source>
        <dbReference type="ARBA" id="ARBA00022670"/>
    </source>
</evidence>
<dbReference type="PRINTS" id="PR00480">
    <property type="entry name" value="ASTACIN"/>
</dbReference>
<dbReference type="CDD" id="cd04280">
    <property type="entry name" value="ZnMc_astacin_like"/>
    <property type="match status" value="1"/>
</dbReference>
<feature type="binding site" evidence="6">
    <location>
        <position position="145"/>
    </location>
    <ligand>
        <name>Zn(2+)</name>
        <dbReference type="ChEBI" id="CHEBI:29105"/>
        <note>catalytic</note>
    </ligand>
</feature>
<gene>
    <name evidence="9" type="ORF">NQ314_000377</name>
</gene>
<dbReference type="Pfam" id="PF01400">
    <property type="entry name" value="Astacin"/>
    <property type="match status" value="1"/>
</dbReference>
<comment type="caution">
    <text evidence="6">Lacks conserved residue(s) required for the propagation of feature annotation.</text>
</comment>
<organism evidence="9 10">
    <name type="scientific">Rhamnusium bicolor</name>
    <dbReference type="NCBI Taxonomy" id="1586634"/>
    <lineage>
        <taxon>Eukaryota</taxon>
        <taxon>Metazoa</taxon>
        <taxon>Ecdysozoa</taxon>
        <taxon>Arthropoda</taxon>
        <taxon>Hexapoda</taxon>
        <taxon>Insecta</taxon>
        <taxon>Pterygota</taxon>
        <taxon>Neoptera</taxon>
        <taxon>Endopterygota</taxon>
        <taxon>Coleoptera</taxon>
        <taxon>Polyphaga</taxon>
        <taxon>Cucujiformia</taxon>
        <taxon>Chrysomeloidea</taxon>
        <taxon>Cerambycidae</taxon>
        <taxon>Lepturinae</taxon>
        <taxon>Rhagiini</taxon>
        <taxon>Rhamnusium</taxon>
    </lineage>
</organism>
<dbReference type="EMBL" id="JANEYF010000117">
    <property type="protein sequence ID" value="KAJ8972151.1"/>
    <property type="molecule type" value="Genomic_DNA"/>
</dbReference>
<feature type="binding site" evidence="6">
    <location>
        <position position="141"/>
    </location>
    <ligand>
        <name>Zn(2+)</name>
        <dbReference type="ChEBI" id="CHEBI:29105"/>
        <note>catalytic</note>
    </ligand>
</feature>
<dbReference type="GO" id="GO:0006508">
    <property type="term" value="P:proteolysis"/>
    <property type="evidence" value="ECO:0007669"/>
    <property type="project" value="UniProtKB-KW"/>
</dbReference>
<evidence type="ECO:0000259" key="8">
    <source>
        <dbReference type="PROSITE" id="PS51864"/>
    </source>
</evidence>
<dbReference type="Proteomes" id="UP001162156">
    <property type="component" value="Unassembled WGS sequence"/>
</dbReference>
<keyword evidence="10" id="KW-1185">Reference proteome</keyword>
<keyword evidence="1 6" id="KW-0645">Protease</keyword>
<keyword evidence="5 6" id="KW-0482">Metalloprotease</keyword>
<keyword evidence="3 6" id="KW-0378">Hydrolase</keyword>
<comment type="cofactor">
    <cofactor evidence="6 7">
        <name>Zn(2+)</name>
        <dbReference type="ChEBI" id="CHEBI:29105"/>
    </cofactor>
    <text evidence="6 7">Binds 1 zinc ion per subunit.</text>
</comment>
<evidence type="ECO:0000313" key="9">
    <source>
        <dbReference type="EMBL" id="KAJ8972151.1"/>
    </source>
</evidence>
<accession>A0AAV8ZX10</accession>
<dbReference type="InterPro" id="IPR034035">
    <property type="entry name" value="Astacin-like_dom"/>
</dbReference>